<dbReference type="Proteomes" id="UP000735302">
    <property type="component" value="Unassembled WGS sequence"/>
</dbReference>
<gene>
    <name evidence="2" type="ORF">PoB_001404100</name>
</gene>
<proteinExistence type="predicted"/>
<evidence type="ECO:0000313" key="3">
    <source>
        <dbReference type="Proteomes" id="UP000735302"/>
    </source>
</evidence>
<evidence type="ECO:0000313" key="2">
    <source>
        <dbReference type="EMBL" id="GFN87535.1"/>
    </source>
</evidence>
<sequence>MAAKNNTLMSPFTGGSRFDSVALHLKTAAPKLLRCSRAASRPQTEHKTPGPVINHFTQGSSSLSSLRRLSLGGELEELPARGICLIATVTGATL</sequence>
<name>A0AAV3YYV8_9GAST</name>
<protein>
    <submittedName>
        <fullName evidence="2">Uncharacterized protein</fullName>
    </submittedName>
</protein>
<dbReference type="AlphaFoldDB" id="A0AAV3YYV8"/>
<dbReference type="EMBL" id="BLXT01001714">
    <property type="protein sequence ID" value="GFN87535.1"/>
    <property type="molecule type" value="Genomic_DNA"/>
</dbReference>
<keyword evidence="3" id="KW-1185">Reference proteome</keyword>
<accession>A0AAV3YYV8</accession>
<organism evidence="2 3">
    <name type="scientific">Plakobranchus ocellatus</name>
    <dbReference type="NCBI Taxonomy" id="259542"/>
    <lineage>
        <taxon>Eukaryota</taxon>
        <taxon>Metazoa</taxon>
        <taxon>Spiralia</taxon>
        <taxon>Lophotrochozoa</taxon>
        <taxon>Mollusca</taxon>
        <taxon>Gastropoda</taxon>
        <taxon>Heterobranchia</taxon>
        <taxon>Euthyneura</taxon>
        <taxon>Panpulmonata</taxon>
        <taxon>Sacoglossa</taxon>
        <taxon>Placobranchoidea</taxon>
        <taxon>Plakobranchidae</taxon>
        <taxon>Plakobranchus</taxon>
    </lineage>
</organism>
<comment type="caution">
    <text evidence="2">The sequence shown here is derived from an EMBL/GenBank/DDBJ whole genome shotgun (WGS) entry which is preliminary data.</text>
</comment>
<feature type="region of interest" description="Disordered" evidence="1">
    <location>
        <begin position="38"/>
        <end position="58"/>
    </location>
</feature>
<reference evidence="2 3" key="1">
    <citation type="journal article" date="2021" name="Elife">
        <title>Chloroplast acquisition without the gene transfer in kleptoplastic sea slugs, Plakobranchus ocellatus.</title>
        <authorList>
            <person name="Maeda T."/>
            <person name="Takahashi S."/>
            <person name="Yoshida T."/>
            <person name="Shimamura S."/>
            <person name="Takaki Y."/>
            <person name="Nagai Y."/>
            <person name="Toyoda A."/>
            <person name="Suzuki Y."/>
            <person name="Arimoto A."/>
            <person name="Ishii H."/>
            <person name="Satoh N."/>
            <person name="Nishiyama T."/>
            <person name="Hasebe M."/>
            <person name="Maruyama T."/>
            <person name="Minagawa J."/>
            <person name="Obokata J."/>
            <person name="Shigenobu S."/>
        </authorList>
    </citation>
    <scope>NUCLEOTIDE SEQUENCE [LARGE SCALE GENOMIC DNA]</scope>
</reference>
<evidence type="ECO:0000256" key="1">
    <source>
        <dbReference type="SAM" id="MobiDB-lite"/>
    </source>
</evidence>